<dbReference type="GO" id="GO:0005829">
    <property type="term" value="C:cytosol"/>
    <property type="evidence" value="ECO:0007669"/>
    <property type="project" value="TreeGrafter"/>
</dbReference>
<dbReference type="GO" id="GO:0046872">
    <property type="term" value="F:metal ion binding"/>
    <property type="evidence" value="ECO:0007669"/>
    <property type="project" value="UniProtKB-KW"/>
</dbReference>
<dbReference type="InterPro" id="IPR040725">
    <property type="entry name" value="PheRS_DBD3"/>
</dbReference>
<keyword evidence="13" id="KW-0030">Aminoacyl-tRNA synthetase</keyword>
<dbReference type="AlphaFoldDB" id="A0AAV9BHW1"/>
<dbReference type="EMBL" id="JAUJYN010000003">
    <property type="protein sequence ID" value="KAK1276284.1"/>
    <property type="molecule type" value="Genomic_DNA"/>
</dbReference>
<dbReference type="NCBIfam" id="NF003210">
    <property type="entry name" value="PRK04172.1"/>
    <property type="match status" value="1"/>
</dbReference>
<accession>A0AAV9BHW1</accession>
<dbReference type="GO" id="GO:0005524">
    <property type="term" value="F:ATP binding"/>
    <property type="evidence" value="ECO:0007669"/>
    <property type="project" value="UniProtKB-KW"/>
</dbReference>
<evidence type="ECO:0000256" key="3">
    <source>
        <dbReference type="ARBA" id="ARBA00006703"/>
    </source>
</evidence>
<dbReference type="InterPro" id="IPR006195">
    <property type="entry name" value="aa-tRNA-synth_II"/>
</dbReference>
<comment type="subcellular location">
    <subcellularLocation>
        <location evidence="2">Cytoplasm</location>
    </subcellularLocation>
</comment>
<feature type="domain" description="Aminoacyl-transfer RNA synthetases class-II family profile" evidence="16">
    <location>
        <begin position="239"/>
        <end position="485"/>
    </location>
</feature>
<dbReference type="PANTHER" id="PTHR11538">
    <property type="entry name" value="PHENYLALANYL-TRNA SYNTHETASE"/>
    <property type="match status" value="1"/>
</dbReference>
<evidence type="ECO:0000256" key="1">
    <source>
        <dbReference type="ARBA" id="ARBA00001946"/>
    </source>
</evidence>
<dbReference type="Pfam" id="PF18553">
    <property type="entry name" value="PheRS_DBD3"/>
    <property type="match status" value="1"/>
</dbReference>
<keyword evidence="11" id="KW-0460">Magnesium</keyword>
<dbReference type="Pfam" id="PF18552">
    <property type="entry name" value="PheRS_DBD1"/>
    <property type="match status" value="1"/>
</dbReference>
<dbReference type="InterPro" id="IPR045864">
    <property type="entry name" value="aa-tRNA-synth_II/BPL/LPL"/>
</dbReference>
<protein>
    <recommendedName>
        <fullName evidence="5">phenylalanine--tRNA ligase</fullName>
        <ecNumber evidence="5">6.1.1.20</ecNumber>
    </recommendedName>
    <alternativeName>
        <fullName evidence="14">Phenylalanyl-tRNA synthetase alpha subunit</fullName>
    </alternativeName>
</protein>
<keyword evidence="10" id="KW-0067">ATP-binding</keyword>
<reference evidence="17" key="1">
    <citation type="journal article" date="2023" name="Nat. Commun.">
        <title>Diploid and tetraploid genomes of Acorus and the evolution of monocots.</title>
        <authorList>
            <person name="Ma L."/>
            <person name="Liu K.W."/>
            <person name="Li Z."/>
            <person name="Hsiao Y.Y."/>
            <person name="Qi Y."/>
            <person name="Fu T."/>
            <person name="Tang G.D."/>
            <person name="Zhang D."/>
            <person name="Sun W.H."/>
            <person name="Liu D.K."/>
            <person name="Li Y."/>
            <person name="Chen G.Z."/>
            <person name="Liu X.D."/>
            <person name="Liao X.Y."/>
            <person name="Jiang Y.T."/>
            <person name="Yu X."/>
            <person name="Hao Y."/>
            <person name="Huang J."/>
            <person name="Zhao X.W."/>
            <person name="Ke S."/>
            <person name="Chen Y.Y."/>
            <person name="Wu W.L."/>
            <person name="Hsu J.L."/>
            <person name="Lin Y.F."/>
            <person name="Huang M.D."/>
            <person name="Li C.Y."/>
            <person name="Huang L."/>
            <person name="Wang Z.W."/>
            <person name="Zhao X."/>
            <person name="Zhong W.Y."/>
            <person name="Peng D.H."/>
            <person name="Ahmad S."/>
            <person name="Lan S."/>
            <person name="Zhang J.S."/>
            <person name="Tsai W.C."/>
            <person name="Van de Peer Y."/>
            <person name="Liu Z.J."/>
        </authorList>
    </citation>
    <scope>NUCLEOTIDE SEQUENCE</scope>
    <source>
        <strain evidence="17">SCP</strain>
    </source>
</reference>
<dbReference type="CDD" id="cd00496">
    <property type="entry name" value="PheRS_alpha_core"/>
    <property type="match status" value="1"/>
</dbReference>
<evidence type="ECO:0000256" key="4">
    <source>
        <dbReference type="ARBA" id="ARBA00011209"/>
    </source>
</evidence>
<evidence type="ECO:0000256" key="14">
    <source>
        <dbReference type="ARBA" id="ARBA00030612"/>
    </source>
</evidence>
<evidence type="ECO:0000256" key="9">
    <source>
        <dbReference type="ARBA" id="ARBA00022741"/>
    </source>
</evidence>
<comment type="similarity">
    <text evidence="3">Belongs to the class-II aminoacyl-tRNA synthetase family. Phe-tRNA synthetase alpha subunit type 2 subfamily.</text>
</comment>
<evidence type="ECO:0000256" key="15">
    <source>
        <dbReference type="ARBA" id="ARBA00049255"/>
    </source>
</evidence>
<gene>
    <name evidence="17" type="ORF">QJS04_geneDACA003724</name>
</gene>
<dbReference type="Proteomes" id="UP001179952">
    <property type="component" value="Unassembled WGS sequence"/>
</dbReference>
<keyword evidence="12" id="KW-0648">Protein biosynthesis</keyword>
<keyword evidence="7 17" id="KW-0436">Ligase</keyword>
<dbReference type="GO" id="GO:0009328">
    <property type="term" value="C:phenylalanine-tRNA ligase complex"/>
    <property type="evidence" value="ECO:0007669"/>
    <property type="project" value="TreeGrafter"/>
</dbReference>
<dbReference type="GO" id="GO:0006432">
    <property type="term" value="P:phenylalanyl-tRNA aminoacylation"/>
    <property type="evidence" value="ECO:0007669"/>
    <property type="project" value="InterPro"/>
</dbReference>
<dbReference type="InterPro" id="IPR002319">
    <property type="entry name" value="Phenylalanyl-tRNA_Synthase"/>
</dbReference>
<evidence type="ECO:0000256" key="11">
    <source>
        <dbReference type="ARBA" id="ARBA00022842"/>
    </source>
</evidence>
<dbReference type="InterPro" id="IPR004529">
    <property type="entry name" value="Phe-tRNA-synth_IIc_asu"/>
</dbReference>
<evidence type="ECO:0000256" key="12">
    <source>
        <dbReference type="ARBA" id="ARBA00022917"/>
    </source>
</evidence>
<evidence type="ECO:0000256" key="10">
    <source>
        <dbReference type="ARBA" id="ARBA00022840"/>
    </source>
</evidence>
<dbReference type="PROSITE" id="PS50862">
    <property type="entry name" value="AA_TRNA_LIGASE_II"/>
    <property type="match status" value="1"/>
</dbReference>
<comment type="cofactor">
    <cofactor evidence="1">
        <name>Mg(2+)</name>
        <dbReference type="ChEBI" id="CHEBI:18420"/>
    </cofactor>
</comment>
<evidence type="ECO:0000256" key="6">
    <source>
        <dbReference type="ARBA" id="ARBA00022490"/>
    </source>
</evidence>
<evidence type="ECO:0000259" key="16">
    <source>
        <dbReference type="PROSITE" id="PS50862"/>
    </source>
</evidence>
<comment type="subunit">
    <text evidence="4">Tetramer of two alpha and two beta subunits.</text>
</comment>
<dbReference type="GO" id="GO:0004826">
    <property type="term" value="F:phenylalanine-tRNA ligase activity"/>
    <property type="evidence" value="ECO:0007669"/>
    <property type="project" value="UniProtKB-EC"/>
</dbReference>
<evidence type="ECO:0000313" key="18">
    <source>
        <dbReference type="Proteomes" id="UP001179952"/>
    </source>
</evidence>
<proteinExistence type="inferred from homology"/>
<dbReference type="EC" id="6.1.1.20" evidence="5"/>
<dbReference type="Gene3D" id="3.30.930.10">
    <property type="entry name" value="Bira Bifunctional Protein, Domain 2"/>
    <property type="match status" value="1"/>
</dbReference>
<dbReference type="Gene3D" id="3.30.1370.240">
    <property type="match status" value="1"/>
</dbReference>
<dbReference type="GO" id="GO:0000049">
    <property type="term" value="F:tRNA binding"/>
    <property type="evidence" value="ECO:0007669"/>
    <property type="project" value="InterPro"/>
</dbReference>
<keyword evidence="9" id="KW-0547">Nucleotide-binding</keyword>
<dbReference type="FunFam" id="3.30.930.10:FF:000033">
    <property type="entry name" value="Phenylalanine--tRNA ligase alpha subunit"/>
    <property type="match status" value="1"/>
</dbReference>
<dbReference type="InterPro" id="IPR040724">
    <property type="entry name" value="PheRS_DBD1"/>
</dbReference>
<organism evidence="17 18">
    <name type="scientific">Acorus gramineus</name>
    <name type="common">Dwarf sweet flag</name>
    <dbReference type="NCBI Taxonomy" id="55184"/>
    <lineage>
        <taxon>Eukaryota</taxon>
        <taxon>Viridiplantae</taxon>
        <taxon>Streptophyta</taxon>
        <taxon>Embryophyta</taxon>
        <taxon>Tracheophyta</taxon>
        <taxon>Spermatophyta</taxon>
        <taxon>Magnoliopsida</taxon>
        <taxon>Liliopsida</taxon>
        <taxon>Acoraceae</taxon>
        <taxon>Acorus</taxon>
    </lineage>
</organism>
<evidence type="ECO:0000256" key="5">
    <source>
        <dbReference type="ARBA" id="ARBA00012814"/>
    </source>
</evidence>
<evidence type="ECO:0000313" key="17">
    <source>
        <dbReference type="EMBL" id="KAK1276284.1"/>
    </source>
</evidence>
<evidence type="ECO:0000256" key="7">
    <source>
        <dbReference type="ARBA" id="ARBA00022598"/>
    </source>
</evidence>
<evidence type="ECO:0000256" key="13">
    <source>
        <dbReference type="ARBA" id="ARBA00023146"/>
    </source>
</evidence>
<name>A0AAV9BHW1_ACOGR</name>
<keyword evidence="8" id="KW-0479">Metal-binding</keyword>
<reference evidence="17" key="2">
    <citation type="submission" date="2023-06" db="EMBL/GenBank/DDBJ databases">
        <authorList>
            <person name="Ma L."/>
            <person name="Liu K.-W."/>
            <person name="Li Z."/>
            <person name="Hsiao Y.-Y."/>
            <person name="Qi Y."/>
            <person name="Fu T."/>
            <person name="Tang G."/>
            <person name="Zhang D."/>
            <person name="Sun W.-H."/>
            <person name="Liu D.-K."/>
            <person name="Li Y."/>
            <person name="Chen G.-Z."/>
            <person name="Liu X.-D."/>
            <person name="Liao X.-Y."/>
            <person name="Jiang Y.-T."/>
            <person name="Yu X."/>
            <person name="Hao Y."/>
            <person name="Huang J."/>
            <person name="Zhao X.-W."/>
            <person name="Ke S."/>
            <person name="Chen Y.-Y."/>
            <person name="Wu W.-L."/>
            <person name="Hsu J.-L."/>
            <person name="Lin Y.-F."/>
            <person name="Huang M.-D."/>
            <person name="Li C.-Y."/>
            <person name="Huang L."/>
            <person name="Wang Z.-W."/>
            <person name="Zhao X."/>
            <person name="Zhong W.-Y."/>
            <person name="Peng D.-H."/>
            <person name="Ahmad S."/>
            <person name="Lan S."/>
            <person name="Zhang J.-S."/>
            <person name="Tsai W.-C."/>
            <person name="Van De Peer Y."/>
            <person name="Liu Z.-J."/>
        </authorList>
    </citation>
    <scope>NUCLEOTIDE SEQUENCE</scope>
    <source>
        <strain evidence="17">SCP</strain>
        <tissue evidence="17">Leaves</tissue>
    </source>
</reference>
<evidence type="ECO:0000256" key="8">
    <source>
        <dbReference type="ARBA" id="ARBA00022723"/>
    </source>
</evidence>
<dbReference type="Pfam" id="PF01409">
    <property type="entry name" value="tRNA-synt_2d"/>
    <property type="match status" value="1"/>
</dbReference>
<keyword evidence="18" id="KW-1185">Reference proteome</keyword>
<comment type="catalytic activity">
    <reaction evidence="15">
        <text>tRNA(Phe) + L-phenylalanine + ATP = L-phenylalanyl-tRNA(Phe) + AMP + diphosphate + H(+)</text>
        <dbReference type="Rhea" id="RHEA:19413"/>
        <dbReference type="Rhea" id="RHEA-COMP:9668"/>
        <dbReference type="Rhea" id="RHEA-COMP:9699"/>
        <dbReference type="ChEBI" id="CHEBI:15378"/>
        <dbReference type="ChEBI" id="CHEBI:30616"/>
        <dbReference type="ChEBI" id="CHEBI:33019"/>
        <dbReference type="ChEBI" id="CHEBI:58095"/>
        <dbReference type="ChEBI" id="CHEBI:78442"/>
        <dbReference type="ChEBI" id="CHEBI:78531"/>
        <dbReference type="ChEBI" id="CHEBI:456215"/>
        <dbReference type="EC" id="6.1.1.20"/>
    </reaction>
</comment>
<comment type="caution">
    <text evidence="17">The sequence shown here is derived from an EMBL/GenBank/DDBJ whole genome shotgun (WGS) entry which is preliminary data.</text>
</comment>
<dbReference type="SUPFAM" id="SSF55681">
    <property type="entry name" value="Class II aaRS and biotin synthetases"/>
    <property type="match status" value="1"/>
</dbReference>
<evidence type="ECO:0000256" key="2">
    <source>
        <dbReference type="ARBA" id="ARBA00004496"/>
    </source>
</evidence>
<dbReference type="PANTHER" id="PTHR11538:SF40">
    <property type="entry name" value="PHENYLALANINE--TRNA LIGASE ALPHA SUBUNIT"/>
    <property type="match status" value="1"/>
</dbReference>
<dbReference type="NCBIfam" id="TIGR00468">
    <property type="entry name" value="pheS"/>
    <property type="match status" value="1"/>
</dbReference>
<sequence>MGDKEEKSAEGQAVLDFLYENDEISNTGDFASAAGIDHELVVNVIKSFSARRIVDAQDIKTEKYVLTDEGKPYAVDGSPECRFFLAVPPEGISPDALQMDPALYKIGRTQAFRNKWVGVENSLLRRKVNCNLNPMVHYLILNDQSMNGLSTIFCLCVLKFGLYDLYLIKILRLSTFCRTWKGFSVRKGPEYTRDHKKGPTDITRDHILSGEWKNLKFNQFNCNAQGKYVEGGHLHPLLKVREQFRKIFLEMGFEEMPTNNYVESSFWNFDALFQPQQHPARDSHDTFFLKVPSTTKQLPEDYVERVKNVHESGGYGSKGYNYEWKRDEAEKNLLRTHTTAVSSRMLYLLAQKPSFPKRYFSIDRVFRNEAVDRTHLAEFHQIEGVICDHGLSLADLIKVLKDFFARLGMSKLRFKPAYNPYTSPSMEIFSYHEGFKKWVEVGNSGMFRPEMLRPMGLPEDITVIAWGLSLERPTMILYGYDNIRDLFGHKVNLKLIKENQICRLGIK</sequence>
<keyword evidence="6" id="KW-0963">Cytoplasm</keyword>